<feature type="transmembrane region" description="Helical" evidence="1">
    <location>
        <begin position="29"/>
        <end position="49"/>
    </location>
</feature>
<sequence>MRYITHTLKIVTGIPLSYWMYSTATDPEVYGGVIFIIGILFFAGLFLTVHGLFTGMETVLATVDEQSSEK</sequence>
<evidence type="ECO:0000313" key="2">
    <source>
        <dbReference type="EMBL" id="TYL36159.1"/>
    </source>
</evidence>
<organism evidence="2 3">
    <name type="scientific">Natronococcus pandeyae</name>
    <dbReference type="NCBI Taxonomy" id="2055836"/>
    <lineage>
        <taxon>Archaea</taxon>
        <taxon>Methanobacteriati</taxon>
        <taxon>Methanobacteriota</taxon>
        <taxon>Stenosarchaea group</taxon>
        <taxon>Halobacteria</taxon>
        <taxon>Halobacteriales</taxon>
        <taxon>Natrialbaceae</taxon>
        <taxon>Natronococcus</taxon>
    </lineage>
</organism>
<keyword evidence="1" id="KW-1133">Transmembrane helix</keyword>
<gene>
    <name evidence="2" type="ORF">CV102_23735</name>
</gene>
<keyword evidence="3" id="KW-1185">Reference proteome</keyword>
<keyword evidence="1" id="KW-0812">Transmembrane</keyword>
<name>A0A8J8TPX6_9EURY</name>
<dbReference type="RefSeq" id="WP_148860463.1">
    <property type="nucleotide sequence ID" value="NZ_PHNJ01000021.1"/>
</dbReference>
<proteinExistence type="predicted"/>
<dbReference type="OrthoDB" id="385183at2157"/>
<dbReference type="EMBL" id="PHNJ01000021">
    <property type="protein sequence ID" value="TYL36159.1"/>
    <property type="molecule type" value="Genomic_DNA"/>
</dbReference>
<protein>
    <submittedName>
        <fullName evidence="2">Uncharacterized protein</fullName>
    </submittedName>
</protein>
<dbReference type="Proteomes" id="UP000766904">
    <property type="component" value="Unassembled WGS sequence"/>
</dbReference>
<comment type="caution">
    <text evidence="2">The sequence shown here is derived from an EMBL/GenBank/DDBJ whole genome shotgun (WGS) entry which is preliminary data.</text>
</comment>
<evidence type="ECO:0000256" key="1">
    <source>
        <dbReference type="SAM" id="Phobius"/>
    </source>
</evidence>
<keyword evidence="1" id="KW-0472">Membrane</keyword>
<reference evidence="2" key="1">
    <citation type="submission" date="2017-11" db="EMBL/GenBank/DDBJ databases">
        <authorList>
            <person name="Kajale S.C."/>
            <person name="Sharma A."/>
        </authorList>
    </citation>
    <scope>NUCLEOTIDE SEQUENCE</scope>
    <source>
        <strain evidence="2">LS1_42</strain>
    </source>
</reference>
<dbReference type="AlphaFoldDB" id="A0A8J8TPX6"/>
<evidence type="ECO:0000313" key="3">
    <source>
        <dbReference type="Proteomes" id="UP000766904"/>
    </source>
</evidence>
<accession>A0A8J8TPX6</accession>